<dbReference type="GO" id="GO:0005975">
    <property type="term" value="P:carbohydrate metabolic process"/>
    <property type="evidence" value="ECO:0007669"/>
    <property type="project" value="InterPro"/>
</dbReference>
<evidence type="ECO:0000313" key="12">
    <source>
        <dbReference type="EMBL" id="AKJ63803.1"/>
    </source>
</evidence>
<dbReference type="KEGG" id="vbl:L21SP4_00531"/>
<dbReference type="GO" id="GO:0005829">
    <property type="term" value="C:cytosol"/>
    <property type="evidence" value="ECO:0007669"/>
    <property type="project" value="TreeGrafter"/>
</dbReference>
<reference evidence="12 13" key="2">
    <citation type="journal article" date="2016" name="ISME J.">
        <title>Characterization of the first cultured representative of Verrucomicrobia subdivision 5 indicates the proposal of a novel phylum.</title>
        <authorList>
            <person name="Spring S."/>
            <person name="Bunk B."/>
            <person name="Sproer C."/>
            <person name="Schumann P."/>
            <person name="Rohde M."/>
            <person name="Tindall B.J."/>
            <person name="Klenk H.P."/>
        </authorList>
    </citation>
    <scope>NUCLEOTIDE SEQUENCE [LARGE SCALE GENOMIC DNA]</scope>
    <source>
        <strain evidence="12 13">L21-Fru-AB</strain>
    </source>
</reference>
<evidence type="ECO:0000256" key="5">
    <source>
        <dbReference type="ARBA" id="ARBA00022842"/>
    </source>
</evidence>
<evidence type="ECO:0000256" key="2">
    <source>
        <dbReference type="ARBA" id="ARBA00010231"/>
    </source>
</evidence>
<dbReference type="Pfam" id="PF02880">
    <property type="entry name" value="PGM_PMM_III"/>
    <property type="match status" value="1"/>
</dbReference>
<gene>
    <name evidence="12" type="primary">glmM_1</name>
    <name evidence="12" type="ORF">L21SP4_00531</name>
</gene>
<dbReference type="InterPro" id="IPR016066">
    <property type="entry name" value="A-D-PHexomutase_CS"/>
</dbReference>
<protein>
    <submittedName>
        <fullName evidence="12">Phosphoglucosamine mutase</fullName>
        <ecNumber evidence="12">5.4.2.10</ecNumber>
    </submittedName>
</protein>
<dbReference type="SUPFAM" id="SSF55957">
    <property type="entry name" value="Phosphoglucomutase, C-terminal domain"/>
    <property type="match status" value="1"/>
</dbReference>
<dbReference type="AlphaFoldDB" id="A0A0G3EC04"/>
<dbReference type="GO" id="GO:0000287">
    <property type="term" value="F:magnesium ion binding"/>
    <property type="evidence" value="ECO:0007669"/>
    <property type="project" value="InterPro"/>
</dbReference>
<dbReference type="PANTHER" id="PTHR42946:SF1">
    <property type="entry name" value="PHOSPHOGLUCOMUTASE (ALPHA-D-GLUCOSE-1,6-BISPHOSPHATE-DEPENDENT)"/>
    <property type="match status" value="1"/>
</dbReference>
<evidence type="ECO:0000259" key="9">
    <source>
        <dbReference type="Pfam" id="PF02878"/>
    </source>
</evidence>
<dbReference type="Pfam" id="PF02878">
    <property type="entry name" value="PGM_PMM_I"/>
    <property type="match status" value="1"/>
</dbReference>
<dbReference type="PRINTS" id="PR00509">
    <property type="entry name" value="PGMPMM"/>
</dbReference>
<dbReference type="GO" id="GO:0006048">
    <property type="term" value="P:UDP-N-acetylglucosamine biosynthetic process"/>
    <property type="evidence" value="ECO:0007669"/>
    <property type="project" value="TreeGrafter"/>
</dbReference>
<dbReference type="InterPro" id="IPR050060">
    <property type="entry name" value="Phosphoglucosamine_mutase"/>
</dbReference>
<dbReference type="Proteomes" id="UP000035268">
    <property type="component" value="Chromosome"/>
</dbReference>
<dbReference type="PANTHER" id="PTHR42946">
    <property type="entry name" value="PHOSPHOHEXOSE MUTASE"/>
    <property type="match status" value="1"/>
</dbReference>
<reference evidence="13" key="1">
    <citation type="submission" date="2015-02" db="EMBL/GenBank/DDBJ databases">
        <title>Description and complete genome sequence of the first cultured representative of the subdivision 5 of the Verrucomicrobia phylum.</title>
        <authorList>
            <person name="Spring S."/>
            <person name="Bunk B."/>
            <person name="Sproer C."/>
            <person name="Klenk H.-P."/>
        </authorList>
    </citation>
    <scope>NUCLEOTIDE SEQUENCE [LARGE SCALE GENOMIC DNA]</scope>
    <source>
        <strain evidence="13">L21-Fru-AB</strain>
    </source>
</reference>
<comment type="cofactor">
    <cofactor evidence="1">
        <name>Mg(2+)</name>
        <dbReference type="ChEBI" id="CHEBI:18420"/>
    </cofactor>
</comment>
<dbReference type="InterPro" id="IPR005846">
    <property type="entry name" value="A-D-PHexomutase_a/b/a-III"/>
</dbReference>
<organism evidence="12 13">
    <name type="scientific">Kiritimatiella glycovorans</name>
    <dbReference type="NCBI Taxonomy" id="1307763"/>
    <lineage>
        <taxon>Bacteria</taxon>
        <taxon>Pseudomonadati</taxon>
        <taxon>Kiritimatiellota</taxon>
        <taxon>Kiritimatiellia</taxon>
        <taxon>Kiritimatiellales</taxon>
        <taxon>Kiritimatiellaceae</taxon>
        <taxon>Kiritimatiella</taxon>
    </lineage>
</organism>
<dbReference type="Pfam" id="PF00408">
    <property type="entry name" value="PGM_PMM_IV"/>
    <property type="match status" value="1"/>
</dbReference>
<dbReference type="STRING" id="1307763.L21SP4_00531"/>
<feature type="domain" description="Alpha-D-phosphohexomutase alpha/beta/alpha" evidence="9">
    <location>
        <begin position="12"/>
        <end position="140"/>
    </location>
</feature>
<evidence type="ECO:0000256" key="3">
    <source>
        <dbReference type="ARBA" id="ARBA00022553"/>
    </source>
</evidence>
<dbReference type="NCBIfam" id="TIGR03990">
    <property type="entry name" value="Arch_GlmM"/>
    <property type="match status" value="1"/>
</dbReference>
<evidence type="ECO:0000259" key="10">
    <source>
        <dbReference type="Pfam" id="PF02879"/>
    </source>
</evidence>
<evidence type="ECO:0000259" key="8">
    <source>
        <dbReference type="Pfam" id="PF00408"/>
    </source>
</evidence>
<dbReference type="OrthoDB" id="9806956at2"/>
<sequence length="458" mass="49021">MKNSDPERFTLKVGISGVRGIVGRTITPQLAVSFAQAFGVFAGAGPVVVARDTRTSGRMLEEAVFAGLQSVGCRPLLCGVIPTPSALFLVRRLGARGGIVITASHNPAEWNALKFVDRNGFFLNRSRSGELFDLYHQRDFPMVSEAELPAARKIDHAAAAHLDAVAAYVDTGLIRSAGFKIAVDPCNGTGALYTRPFLERLGCEVVELHAEPNGVFGRDPEPAPAHVRALCDLVRKERCDAGFAQDPDGDRLSIVDEHGSPAGENLSVAFAVRRVLEAHASGPVVVNLSTSRCIDDLAREYGVAVHRSRIGEINVVEAMLRHGAAVGGEHNGGVIVPAVHPCRDSFIGMALALELMAAEQKSVSKLKAEIPAYHTATAKLETPAGSTPSLLRALRRHYADHPVDTSDGVFVSLPRGWLHVRRSNTEPVIRFTAEAGSADEARNLVDTALNLTRAHLQG</sequence>
<dbReference type="PROSITE" id="PS00710">
    <property type="entry name" value="PGM_PMM"/>
    <property type="match status" value="1"/>
</dbReference>
<comment type="similarity">
    <text evidence="2 7">Belongs to the phosphohexose mutase family.</text>
</comment>
<keyword evidence="5 7" id="KW-0460">Magnesium</keyword>
<feature type="domain" description="Alpha-D-phosphohexomutase alpha/beta/alpha" evidence="10">
    <location>
        <begin position="160"/>
        <end position="259"/>
    </location>
</feature>
<dbReference type="Gene3D" id="3.30.310.50">
    <property type="entry name" value="Alpha-D-phosphohexomutase, C-terminal domain"/>
    <property type="match status" value="1"/>
</dbReference>
<dbReference type="EC" id="5.4.2.10" evidence="12"/>
<evidence type="ECO:0000313" key="13">
    <source>
        <dbReference type="Proteomes" id="UP000035268"/>
    </source>
</evidence>
<keyword evidence="6 12" id="KW-0413">Isomerase</keyword>
<dbReference type="GO" id="GO:0008966">
    <property type="term" value="F:phosphoglucosamine mutase activity"/>
    <property type="evidence" value="ECO:0007669"/>
    <property type="project" value="UniProtKB-EC"/>
</dbReference>
<proteinExistence type="inferred from homology"/>
<keyword evidence="13" id="KW-1185">Reference proteome</keyword>
<dbReference type="InterPro" id="IPR005843">
    <property type="entry name" value="A-D-PHexomutase_C"/>
</dbReference>
<feature type="domain" description="Alpha-D-phosphohexomutase C-terminal" evidence="8">
    <location>
        <begin position="391"/>
        <end position="447"/>
    </location>
</feature>
<dbReference type="EMBL" id="CP010904">
    <property type="protein sequence ID" value="AKJ63803.1"/>
    <property type="molecule type" value="Genomic_DNA"/>
</dbReference>
<dbReference type="Gene3D" id="3.40.120.10">
    <property type="entry name" value="Alpha-D-Glucose-1,6-Bisphosphate, subunit A, domain 3"/>
    <property type="match status" value="3"/>
</dbReference>
<dbReference type="RefSeq" id="WP_052881199.1">
    <property type="nucleotide sequence ID" value="NZ_CP010904.1"/>
</dbReference>
<evidence type="ECO:0000256" key="4">
    <source>
        <dbReference type="ARBA" id="ARBA00022723"/>
    </source>
</evidence>
<evidence type="ECO:0000256" key="7">
    <source>
        <dbReference type="RuleBase" id="RU004326"/>
    </source>
</evidence>
<feature type="domain" description="Alpha-D-phosphohexomutase alpha/beta/alpha" evidence="11">
    <location>
        <begin position="269"/>
        <end position="370"/>
    </location>
</feature>
<keyword evidence="4 7" id="KW-0479">Metal-binding</keyword>
<evidence type="ECO:0000259" key="11">
    <source>
        <dbReference type="Pfam" id="PF02880"/>
    </source>
</evidence>
<name>A0A0G3EC04_9BACT</name>
<dbReference type="InterPro" id="IPR036900">
    <property type="entry name" value="A-D-PHexomutase_C_sf"/>
</dbReference>
<dbReference type="Pfam" id="PF02879">
    <property type="entry name" value="PGM_PMM_II"/>
    <property type="match status" value="1"/>
</dbReference>
<dbReference type="InterPro" id="IPR005844">
    <property type="entry name" value="A-D-PHexomutase_a/b/a-I"/>
</dbReference>
<dbReference type="InterPro" id="IPR005841">
    <property type="entry name" value="Alpha-D-phosphohexomutase_SF"/>
</dbReference>
<accession>A0A0G3EC04</accession>
<dbReference type="InterPro" id="IPR016055">
    <property type="entry name" value="A-D-PHexomutase_a/b/a-I/II/III"/>
</dbReference>
<dbReference type="SUPFAM" id="SSF53738">
    <property type="entry name" value="Phosphoglucomutase, first 3 domains"/>
    <property type="match status" value="3"/>
</dbReference>
<keyword evidence="3" id="KW-0597">Phosphoprotein</keyword>
<dbReference type="GO" id="GO:0004615">
    <property type="term" value="F:phosphomannomutase activity"/>
    <property type="evidence" value="ECO:0007669"/>
    <property type="project" value="TreeGrafter"/>
</dbReference>
<dbReference type="GO" id="GO:0009252">
    <property type="term" value="P:peptidoglycan biosynthetic process"/>
    <property type="evidence" value="ECO:0007669"/>
    <property type="project" value="TreeGrafter"/>
</dbReference>
<dbReference type="InterPro" id="IPR024086">
    <property type="entry name" value="GlmM_arc-type"/>
</dbReference>
<evidence type="ECO:0000256" key="6">
    <source>
        <dbReference type="ARBA" id="ARBA00023235"/>
    </source>
</evidence>
<evidence type="ECO:0000256" key="1">
    <source>
        <dbReference type="ARBA" id="ARBA00001946"/>
    </source>
</evidence>
<dbReference type="InterPro" id="IPR005845">
    <property type="entry name" value="A-D-PHexomutase_a/b/a-II"/>
</dbReference>